<evidence type="ECO:0000313" key="2">
    <source>
        <dbReference type="Proteomes" id="UP000028582"/>
    </source>
</evidence>
<sequence length="105" mass="12017">MRLEELVTEIDSCYAFFDELVSGSGLSTMSLGEVNSTHWCNISGALEYQQKLLKYVLPSDLEKAAGVTWKAFEFQHHQRDRQVFSGFGHPKDTVAIRFRSVRLYP</sequence>
<reference evidence="1 2" key="1">
    <citation type="submission" date="2013-11" db="EMBL/GenBank/DDBJ databases">
        <title>The Genome Sequence of Phytophthora parasitica P1976.</title>
        <authorList>
            <consortium name="The Broad Institute Genomics Platform"/>
            <person name="Russ C."/>
            <person name="Tyler B."/>
            <person name="Panabieres F."/>
            <person name="Shan W."/>
            <person name="Tripathy S."/>
            <person name="Grunwald N."/>
            <person name="Machado M."/>
            <person name="Johnson C.S."/>
            <person name="Walker B."/>
            <person name="Young S."/>
            <person name="Zeng Q."/>
            <person name="Gargeya S."/>
            <person name="Fitzgerald M."/>
            <person name="Haas B."/>
            <person name="Abouelleil A."/>
            <person name="Allen A.W."/>
            <person name="Alvarado L."/>
            <person name="Arachchi H.M."/>
            <person name="Berlin A.M."/>
            <person name="Chapman S.B."/>
            <person name="Gainer-Dewar J."/>
            <person name="Goldberg J."/>
            <person name="Griggs A."/>
            <person name="Gujja S."/>
            <person name="Hansen M."/>
            <person name="Howarth C."/>
            <person name="Imamovic A."/>
            <person name="Ireland A."/>
            <person name="Larimer J."/>
            <person name="McCowan C."/>
            <person name="Murphy C."/>
            <person name="Pearson M."/>
            <person name="Poon T.W."/>
            <person name="Priest M."/>
            <person name="Roberts A."/>
            <person name="Saif S."/>
            <person name="Shea T."/>
            <person name="Sisk P."/>
            <person name="Sykes S."/>
            <person name="Wortman J."/>
            <person name="Nusbaum C."/>
            <person name="Birren B."/>
        </authorList>
    </citation>
    <scope>NUCLEOTIDE SEQUENCE [LARGE SCALE GENOMIC DNA]</scope>
    <source>
        <strain evidence="1 2">P1976</strain>
    </source>
</reference>
<evidence type="ECO:0000313" key="1">
    <source>
        <dbReference type="EMBL" id="ETO70273.1"/>
    </source>
</evidence>
<name>A0A080ZUG2_PHYNI</name>
<protein>
    <submittedName>
        <fullName evidence="1">Uncharacterized protein</fullName>
    </submittedName>
</protein>
<dbReference type="EMBL" id="ANJA01002375">
    <property type="protein sequence ID" value="ETO70273.1"/>
    <property type="molecule type" value="Genomic_DNA"/>
</dbReference>
<organism evidence="1 2">
    <name type="scientific">Phytophthora nicotianae P1976</name>
    <dbReference type="NCBI Taxonomy" id="1317066"/>
    <lineage>
        <taxon>Eukaryota</taxon>
        <taxon>Sar</taxon>
        <taxon>Stramenopiles</taxon>
        <taxon>Oomycota</taxon>
        <taxon>Peronosporomycetes</taxon>
        <taxon>Peronosporales</taxon>
        <taxon>Peronosporaceae</taxon>
        <taxon>Phytophthora</taxon>
    </lineage>
</organism>
<accession>A0A080ZUG2</accession>
<dbReference type="AlphaFoldDB" id="A0A080ZUG2"/>
<gene>
    <name evidence="1" type="ORF">F444_13230</name>
</gene>
<dbReference type="Proteomes" id="UP000028582">
    <property type="component" value="Unassembled WGS sequence"/>
</dbReference>
<proteinExistence type="predicted"/>
<comment type="caution">
    <text evidence="1">The sequence shown here is derived from an EMBL/GenBank/DDBJ whole genome shotgun (WGS) entry which is preliminary data.</text>
</comment>